<comment type="caution">
    <text evidence="1">The sequence shown here is derived from an EMBL/GenBank/DDBJ whole genome shotgun (WGS) entry which is preliminary data.</text>
</comment>
<evidence type="ECO:0000313" key="1">
    <source>
        <dbReference type="EMBL" id="MED6116697.1"/>
    </source>
</evidence>
<dbReference type="EMBL" id="JASCZI010003195">
    <property type="protein sequence ID" value="MED6116697.1"/>
    <property type="molecule type" value="Genomic_DNA"/>
</dbReference>
<dbReference type="Proteomes" id="UP001341840">
    <property type="component" value="Unassembled WGS sequence"/>
</dbReference>
<keyword evidence="2" id="KW-1185">Reference proteome</keyword>
<protein>
    <submittedName>
        <fullName evidence="1">Uncharacterized protein</fullName>
    </submittedName>
</protein>
<feature type="non-terminal residue" evidence="1">
    <location>
        <position position="1"/>
    </location>
</feature>
<organism evidence="1 2">
    <name type="scientific">Stylosanthes scabra</name>
    <dbReference type="NCBI Taxonomy" id="79078"/>
    <lineage>
        <taxon>Eukaryota</taxon>
        <taxon>Viridiplantae</taxon>
        <taxon>Streptophyta</taxon>
        <taxon>Embryophyta</taxon>
        <taxon>Tracheophyta</taxon>
        <taxon>Spermatophyta</taxon>
        <taxon>Magnoliopsida</taxon>
        <taxon>eudicotyledons</taxon>
        <taxon>Gunneridae</taxon>
        <taxon>Pentapetalae</taxon>
        <taxon>rosids</taxon>
        <taxon>fabids</taxon>
        <taxon>Fabales</taxon>
        <taxon>Fabaceae</taxon>
        <taxon>Papilionoideae</taxon>
        <taxon>50 kb inversion clade</taxon>
        <taxon>dalbergioids sensu lato</taxon>
        <taxon>Dalbergieae</taxon>
        <taxon>Pterocarpus clade</taxon>
        <taxon>Stylosanthes</taxon>
    </lineage>
</organism>
<sequence length="98" mass="11093">CYTLGLNARGNTYKKKIDNKKLSDEQKAAVNNFKGASIVSLKRIIIETKVDSEENTKNFKRAFIHFIQKTFLCATNSNPLSPKHLPAIVNVDNPRQMN</sequence>
<proteinExistence type="predicted"/>
<gene>
    <name evidence="1" type="ORF">PIB30_102649</name>
</gene>
<evidence type="ECO:0000313" key="2">
    <source>
        <dbReference type="Proteomes" id="UP001341840"/>
    </source>
</evidence>
<name>A0ABU6QZ49_9FABA</name>
<reference evidence="1 2" key="1">
    <citation type="journal article" date="2023" name="Plants (Basel)">
        <title>Bridging the Gap: Combining Genomics and Transcriptomics Approaches to Understand Stylosanthes scabra, an Orphan Legume from the Brazilian Caatinga.</title>
        <authorList>
            <person name="Ferreira-Neto J.R.C."/>
            <person name="da Silva M.D."/>
            <person name="Binneck E."/>
            <person name="de Melo N.F."/>
            <person name="da Silva R.H."/>
            <person name="de Melo A.L.T.M."/>
            <person name="Pandolfi V."/>
            <person name="Bustamante F.O."/>
            <person name="Brasileiro-Vidal A.C."/>
            <person name="Benko-Iseppon A.M."/>
        </authorList>
    </citation>
    <scope>NUCLEOTIDE SEQUENCE [LARGE SCALE GENOMIC DNA]</scope>
    <source>
        <tissue evidence="1">Leaves</tissue>
    </source>
</reference>
<accession>A0ABU6QZ49</accession>